<evidence type="ECO:0000313" key="3">
    <source>
        <dbReference type="Proteomes" id="UP000256964"/>
    </source>
</evidence>
<feature type="domain" description="RNase H type-1" evidence="1">
    <location>
        <begin position="1"/>
        <end position="27"/>
    </location>
</feature>
<keyword evidence="3" id="KW-1185">Reference proteome</keyword>
<dbReference type="InterPro" id="IPR002156">
    <property type="entry name" value="RNaseH_domain"/>
</dbReference>
<accession>A0A371CNG4</accession>
<dbReference type="Gene3D" id="3.30.420.10">
    <property type="entry name" value="Ribonuclease H-like superfamily/Ribonuclease H"/>
    <property type="match status" value="1"/>
</dbReference>
<gene>
    <name evidence="2" type="ORF">OH76DRAFT_1319446</name>
</gene>
<sequence length="92" mass="10235">MTLRWVPGHQDIAGNERADCEAKLAASGESSSICLLPAALRRPLPVSLPKAKQVYNKKLEKQAAERWQASKRGMKLRRVDPALPSARFQKLV</sequence>
<dbReference type="STRING" id="139420.A0A371CNG4"/>
<dbReference type="GO" id="GO:0003676">
    <property type="term" value="F:nucleic acid binding"/>
    <property type="evidence" value="ECO:0007669"/>
    <property type="project" value="InterPro"/>
</dbReference>
<dbReference type="PROSITE" id="PS50879">
    <property type="entry name" value="RNASE_H_1"/>
    <property type="match status" value="1"/>
</dbReference>
<dbReference type="OrthoDB" id="3265515at2759"/>
<dbReference type="AlphaFoldDB" id="A0A371CNG4"/>
<dbReference type="InterPro" id="IPR036397">
    <property type="entry name" value="RNaseH_sf"/>
</dbReference>
<dbReference type="SUPFAM" id="SSF53098">
    <property type="entry name" value="Ribonuclease H-like"/>
    <property type="match status" value="1"/>
</dbReference>
<name>A0A371CNG4_9APHY</name>
<protein>
    <recommendedName>
        <fullName evidence="1">RNase H type-1 domain-containing protein</fullName>
    </recommendedName>
</protein>
<evidence type="ECO:0000313" key="2">
    <source>
        <dbReference type="EMBL" id="RDX41824.1"/>
    </source>
</evidence>
<dbReference type="Proteomes" id="UP000256964">
    <property type="component" value="Unassembled WGS sequence"/>
</dbReference>
<evidence type="ECO:0000259" key="1">
    <source>
        <dbReference type="PROSITE" id="PS50879"/>
    </source>
</evidence>
<dbReference type="GO" id="GO:0004523">
    <property type="term" value="F:RNA-DNA hybrid ribonuclease activity"/>
    <property type="evidence" value="ECO:0007669"/>
    <property type="project" value="InterPro"/>
</dbReference>
<reference evidence="2 3" key="1">
    <citation type="journal article" date="2018" name="Biotechnol. Biofuels">
        <title>Integrative visual omics of the white-rot fungus Polyporus brumalis exposes the biotechnological potential of its oxidative enzymes for delignifying raw plant biomass.</title>
        <authorList>
            <person name="Miyauchi S."/>
            <person name="Rancon A."/>
            <person name="Drula E."/>
            <person name="Hage H."/>
            <person name="Chaduli D."/>
            <person name="Favel A."/>
            <person name="Grisel S."/>
            <person name="Henrissat B."/>
            <person name="Herpoel-Gimbert I."/>
            <person name="Ruiz-Duenas F.J."/>
            <person name="Chevret D."/>
            <person name="Hainaut M."/>
            <person name="Lin J."/>
            <person name="Wang M."/>
            <person name="Pangilinan J."/>
            <person name="Lipzen A."/>
            <person name="Lesage-Meessen L."/>
            <person name="Navarro D."/>
            <person name="Riley R."/>
            <person name="Grigoriev I.V."/>
            <person name="Zhou S."/>
            <person name="Raouche S."/>
            <person name="Rosso M.N."/>
        </authorList>
    </citation>
    <scope>NUCLEOTIDE SEQUENCE [LARGE SCALE GENOMIC DNA]</scope>
    <source>
        <strain evidence="2 3">BRFM 1820</strain>
    </source>
</reference>
<organism evidence="2 3">
    <name type="scientific">Lentinus brumalis</name>
    <dbReference type="NCBI Taxonomy" id="2498619"/>
    <lineage>
        <taxon>Eukaryota</taxon>
        <taxon>Fungi</taxon>
        <taxon>Dikarya</taxon>
        <taxon>Basidiomycota</taxon>
        <taxon>Agaricomycotina</taxon>
        <taxon>Agaricomycetes</taxon>
        <taxon>Polyporales</taxon>
        <taxon>Polyporaceae</taxon>
        <taxon>Lentinus</taxon>
    </lineage>
</organism>
<feature type="non-terminal residue" evidence="2">
    <location>
        <position position="92"/>
    </location>
</feature>
<proteinExistence type="predicted"/>
<dbReference type="InterPro" id="IPR012337">
    <property type="entry name" value="RNaseH-like_sf"/>
</dbReference>
<dbReference type="EMBL" id="KZ857500">
    <property type="protein sequence ID" value="RDX41824.1"/>
    <property type="molecule type" value="Genomic_DNA"/>
</dbReference>